<dbReference type="RefSeq" id="WP_138789432.1">
    <property type="nucleotide sequence ID" value="NZ_JBHTGQ010000001.1"/>
</dbReference>
<name>A0ABW2UWX7_9BACL</name>
<evidence type="ECO:0000313" key="2">
    <source>
        <dbReference type="Proteomes" id="UP001596528"/>
    </source>
</evidence>
<dbReference type="Proteomes" id="UP001596528">
    <property type="component" value="Unassembled WGS sequence"/>
</dbReference>
<dbReference type="EMBL" id="JBHTGQ010000001">
    <property type="protein sequence ID" value="MFC7748396.1"/>
    <property type="molecule type" value="Genomic_DNA"/>
</dbReference>
<proteinExistence type="predicted"/>
<gene>
    <name evidence="1" type="ORF">ACFQWB_00360</name>
</gene>
<accession>A0ABW2UWX7</accession>
<dbReference type="InterPro" id="IPR026838">
    <property type="entry name" value="YheC/D"/>
</dbReference>
<dbReference type="Gene3D" id="3.30.470.20">
    <property type="entry name" value="ATP-grasp fold, B domain"/>
    <property type="match status" value="1"/>
</dbReference>
<keyword evidence="2" id="KW-1185">Reference proteome</keyword>
<organism evidence="1 2">
    <name type="scientific">Paenibacillus thermoaerophilus</name>
    <dbReference type="NCBI Taxonomy" id="1215385"/>
    <lineage>
        <taxon>Bacteria</taxon>
        <taxon>Bacillati</taxon>
        <taxon>Bacillota</taxon>
        <taxon>Bacilli</taxon>
        <taxon>Bacillales</taxon>
        <taxon>Paenibacillaceae</taxon>
        <taxon>Paenibacillus</taxon>
    </lineage>
</organism>
<reference evidence="2" key="1">
    <citation type="journal article" date="2019" name="Int. J. Syst. Evol. Microbiol.">
        <title>The Global Catalogue of Microorganisms (GCM) 10K type strain sequencing project: providing services to taxonomists for standard genome sequencing and annotation.</title>
        <authorList>
            <consortium name="The Broad Institute Genomics Platform"/>
            <consortium name="The Broad Institute Genome Sequencing Center for Infectious Disease"/>
            <person name="Wu L."/>
            <person name="Ma J."/>
        </authorList>
    </citation>
    <scope>NUCLEOTIDE SEQUENCE [LARGE SCALE GENOMIC DNA]</scope>
    <source>
        <strain evidence="2">JCM 18657</strain>
    </source>
</reference>
<dbReference type="Pfam" id="PF14398">
    <property type="entry name" value="ATPgrasp_YheCD"/>
    <property type="match status" value="1"/>
</dbReference>
<evidence type="ECO:0000313" key="1">
    <source>
        <dbReference type="EMBL" id="MFC7748396.1"/>
    </source>
</evidence>
<dbReference type="SUPFAM" id="SSF56059">
    <property type="entry name" value="Glutathione synthetase ATP-binding domain-like"/>
    <property type="match status" value="1"/>
</dbReference>
<protein>
    <submittedName>
        <fullName evidence="1">YheC/YheD family protein</fullName>
    </submittedName>
</protein>
<sequence>MIKRARALIAHRKIRPRYIGSKWVKTKALLRSADLRRYVPETAVLSRTSLRSLLDRYGMAYVKPDFGTGGRGVMRTEKLRIGARTAYRYQILSRSASFGSFDGLYASVLRSRVKRKYLAQQGIRMLKYRNRPFDLRVMVQHNPEGHWETTGIIGRVAHPSRIVTNFHDRGTPTPVGALLSPHLPDRTARERQIARLRTLGLNIARQMGKVFPGVREVGVDVALDRKLHPWVLEVNTRPDPYIFNRLKDKRMFRRIIACAKANGRL</sequence>
<comment type="caution">
    <text evidence="1">The sequence shown here is derived from an EMBL/GenBank/DDBJ whole genome shotgun (WGS) entry which is preliminary data.</text>
</comment>